<evidence type="ECO:0000256" key="1">
    <source>
        <dbReference type="ARBA" id="ARBA00001971"/>
    </source>
</evidence>
<dbReference type="InterPro" id="IPR050476">
    <property type="entry name" value="Insect_CytP450_Detox"/>
</dbReference>
<dbReference type="InterPro" id="IPR002401">
    <property type="entry name" value="Cyt_P450_E_grp-I"/>
</dbReference>
<proteinExistence type="inferred from homology"/>
<dbReference type="InterPro" id="IPR001128">
    <property type="entry name" value="Cyt_P450"/>
</dbReference>
<name>A0A7E5VB72_TRINI</name>
<dbReference type="PRINTS" id="PR00463">
    <property type="entry name" value="EP450I"/>
</dbReference>
<evidence type="ECO:0000313" key="18">
    <source>
        <dbReference type="RefSeq" id="XP_026725529.1"/>
    </source>
</evidence>
<dbReference type="OrthoDB" id="2789670at2759"/>
<keyword evidence="17" id="KW-1185">Reference proteome</keyword>
<reference evidence="18" key="1">
    <citation type="submission" date="2025-08" db="UniProtKB">
        <authorList>
            <consortium name="RefSeq"/>
        </authorList>
    </citation>
    <scope>IDENTIFICATION</scope>
</reference>
<dbReference type="PANTHER" id="PTHR24292:SF45">
    <property type="entry name" value="CYTOCHROME P450 6G1-RELATED"/>
    <property type="match status" value="1"/>
</dbReference>
<comment type="similarity">
    <text evidence="4 16">Belongs to the cytochrome P450 family.</text>
</comment>
<evidence type="ECO:0000256" key="14">
    <source>
        <dbReference type="ARBA" id="ARBA00047827"/>
    </source>
</evidence>
<evidence type="ECO:0000256" key="10">
    <source>
        <dbReference type="ARBA" id="ARBA00023002"/>
    </source>
</evidence>
<organism evidence="17 18">
    <name type="scientific">Trichoplusia ni</name>
    <name type="common">Cabbage looper</name>
    <dbReference type="NCBI Taxonomy" id="7111"/>
    <lineage>
        <taxon>Eukaryota</taxon>
        <taxon>Metazoa</taxon>
        <taxon>Ecdysozoa</taxon>
        <taxon>Arthropoda</taxon>
        <taxon>Hexapoda</taxon>
        <taxon>Insecta</taxon>
        <taxon>Pterygota</taxon>
        <taxon>Neoptera</taxon>
        <taxon>Endopterygota</taxon>
        <taxon>Lepidoptera</taxon>
        <taxon>Glossata</taxon>
        <taxon>Ditrysia</taxon>
        <taxon>Noctuoidea</taxon>
        <taxon>Noctuidae</taxon>
        <taxon>Plusiinae</taxon>
        <taxon>Trichoplusia</taxon>
    </lineage>
</organism>
<dbReference type="Pfam" id="PF00067">
    <property type="entry name" value="p450"/>
    <property type="match status" value="1"/>
</dbReference>
<keyword evidence="12 16" id="KW-0503">Monooxygenase</keyword>
<dbReference type="PROSITE" id="PS00086">
    <property type="entry name" value="CYTOCHROME_P450"/>
    <property type="match status" value="1"/>
</dbReference>
<keyword evidence="7 15" id="KW-0479">Metal-binding</keyword>
<comment type="catalytic activity">
    <reaction evidence="14">
        <text>an organic molecule + reduced [NADPH--hemoprotein reductase] + O2 = an alcohol + oxidized [NADPH--hemoprotein reductase] + H2O + H(+)</text>
        <dbReference type="Rhea" id="RHEA:17149"/>
        <dbReference type="Rhea" id="RHEA-COMP:11964"/>
        <dbReference type="Rhea" id="RHEA-COMP:11965"/>
        <dbReference type="ChEBI" id="CHEBI:15377"/>
        <dbReference type="ChEBI" id="CHEBI:15378"/>
        <dbReference type="ChEBI" id="CHEBI:15379"/>
        <dbReference type="ChEBI" id="CHEBI:30879"/>
        <dbReference type="ChEBI" id="CHEBI:57618"/>
        <dbReference type="ChEBI" id="CHEBI:58210"/>
        <dbReference type="ChEBI" id="CHEBI:142491"/>
        <dbReference type="EC" id="1.14.14.1"/>
    </reaction>
</comment>
<evidence type="ECO:0000256" key="16">
    <source>
        <dbReference type="RuleBase" id="RU000461"/>
    </source>
</evidence>
<dbReference type="Proteomes" id="UP000322000">
    <property type="component" value="Chromosome 3"/>
</dbReference>
<dbReference type="AlphaFoldDB" id="A0A7E5VB72"/>
<evidence type="ECO:0000256" key="15">
    <source>
        <dbReference type="PIRSR" id="PIRSR602401-1"/>
    </source>
</evidence>
<dbReference type="FunFam" id="1.10.630.10:FF:000042">
    <property type="entry name" value="Cytochrome P450"/>
    <property type="match status" value="1"/>
</dbReference>
<dbReference type="GeneID" id="113492289"/>
<sequence length="521" mass="60576">MIAIFLPATLILIAYSAYLFTRRKFTYWKKRNIPHLPPTTIFGNYSKYMLFKQNMGENTLELCRKFPDAPVIGSYYGTEPALIVQDPELIKLVTTKDFFYFSGREVSSYSHKEMFTRNLFFTFGDRWKALRQNLSPIFSSSKMKNMFPLIKKCSFVFEDMLDQEVGKSNVLDVRTILARYTMDCICSCAFGVETKTMEKTENNVFKRMGDLVVNFTLFPAIKNIIRTTWPSIFYGLGLRTLSREVDVFFNKMLTQIFEDRNYQPTTRNDFIDYMLKLKQNNLVGVGLKGSKSEAAPIVSLEIDSEFLISQCALFFGAGFETSSTSLMWTLFELAKNPEKQAKAIEEVDKYLQKHGNTLDHECIAETSYLEACVDEALRLYPVLGVLTREATENYVLPTGLKIEKGMRVHLPLYKLHYNPDYFPDPLEYRPERFYGDEKRNIKPYTYMPFGEGPRVCIGMRFARMQMAAGLITIFKKYRVELAPNMKRDLKFQPKSPVTSPTEEVKLKFVERDEWETRIFVK</sequence>
<keyword evidence="9" id="KW-0492">Microsome</keyword>
<evidence type="ECO:0000256" key="13">
    <source>
        <dbReference type="ARBA" id="ARBA00023136"/>
    </source>
</evidence>
<dbReference type="Gene3D" id="1.10.630.10">
    <property type="entry name" value="Cytochrome P450"/>
    <property type="match status" value="1"/>
</dbReference>
<dbReference type="RefSeq" id="XP_026725529.1">
    <property type="nucleotide sequence ID" value="XM_026869728.1"/>
</dbReference>
<dbReference type="PANTHER" id="PTHR24292">
    <property type="entry name" value="CYTOCHROME P450"/>
    <property type="match status" value="1"/>
</dbReference>
<dbReference type="KEGG" id="tnl:113492289"/>
<comment type="cofactor">
    <cofactor evidence="1 15">
        <name>heme</name>
        <dbReference type="ChEBI" id="CHEBI:30413"/>
    </cofactor>
</comment>
<evidence type="ECO:0000256" key="5">
    <source>
        <dbReference type="ARBA" id="ARBA00012109"/>
    </source>
</evidence>
<evidence type="ECO:0000256" key="4">
    <source>
        <dbReference type="ARBA" id="ARBA00010617"/>
    </source>
</evidence>
<evidence type="ECO:0000256" key="9">
    <source>
        <dbReference type="ARBA" id="ARBA00022848"/>
    </source>
</evidence>
<keyword evidence="8" id="KW-0256">Endoplasmic reticulum</keyword>
<dbReference type="InterPro" id="IPR036396">
    <property type="entry name" value="Cyt_P450_sf"/>
</dbReference>
<dbReference type="SUPFAM" id="SSF48264">
    <property type="entry name" value="Cytochrome P450"/>
    <property type="match status" value="1"/>
</dbReference>
<dbReference type="GO" id="GO:0020037">
    <property type="term" value="F:heme binding"/>
    <property type="evidence" value="ECO:0007669"/>
    <property type="project" value="InterPro"/>
</dbReference>
<dbReference type="PRINTS" id="PR00385">
    <property type="entry name" value="P450"/>
</dbReference>
<gene>
    <name evidence="18" type="primary">LOC113492289</name>
</gene>
<feature type="binding site" description="axial binding residue" evidence="15">
    <location>
        <position position="456"/>
    </location>
    <ligand>
        <name>heme</name>
        <dbReference type="ChEBI" id="CHEBI:30413"/>
    </ligand>
    <ligandPart>
        <name>Fe</name>
        <dbReference type="ChEBI" id="CHEBI:18248"/>
    </ligandPart>
</feature>
<keyword evidence="13" id="KW-0472">Membrane</keyword>
<evidence type="ECO:0000256" key="12">
    <source>
        <dbReference type="ARBA" id="ARBA00023033"/>
    </source>
</evidence>
<keyword evidence="6 15" id="KW-0349">Heme</keyword>
<dbReference type="GO" id="GO:0016712">
    <property type="term" value="F:oxidoreductase activity, acting on paired donors, with incorporation or reduction of molecular oxygen, reduced flavin or flavoprotein as one donor, and incorporation of one atom of oxygen"/>
    <property type="evidence" value="ECO:0007669"/>
    <property type="project" value="UniProtKB-EC"/>
</dbReference>
<keyword evidence="11 15" id="KW-0408">Iron</keyword>
<dbReference type="InParanoid" id="A0A7E5VB72"/>
<evidence type="ECO:0000256" key="7">
    <source>
        <dbReference type="ARBA" id="ARBA00022723"/>
    </source>
</evidence>
<evidence type="ECO:0000256" key="6">
    <source>
        <dbReference type="ARBA" id="ARBA00022617"/>
    </source>
</evidence>
<dbReference type="CDD" id="cd11056">
    <property type="entry name" value="CYP6-like"/>
    <property type="match status" value="1"/>
</dbReference>
<evidence type="ECO:0000256" key="11">
    <source>
        <dbReference type="ARBA" id="ARBA00023004"/>
    </source>
</evidence>
<dbReference type="InterPro" id="IPR017972">
    <property type="entry name" value="Cyt_P450_CS"/>
</dbReference>
<dbReference type="EC" id="1.14.14.1" evidence="5"/>
<evidence type="ECO:0000313" key="17">
    <source>
        <dbReference type="Proteomes" id="UP000322000"/>
    </source>
</evidence>
<evidence type="ECO:0000256" key="3">
    <source>
        <dbReference type="ARBA" id="ARBA00004406"/>
    </source>
</evidence>
<protein>
    <recommendedName>
        <fullName evidence="5">unspecific monooxygenase</fullName>
        <ecNumber evidence="5">1.14.14.1</ecNumber>
    </recommendedName>
</protein>
<dbReference type="GO" id="GO:0005789">
    <property type="term" value="C:endoplasmic reticulum membrane"/>
    <property type="evidence" value="ECO:0007669"/>
    <property type="project" value="UniProtKB-SubCell"/>
</dbReference>
<evidence type="ECO:0000256" key="8">
    <source>
        <dbReference type="ARBA" id="ARBA00022824"/>
    </source>
</evidence>
<keyword evidence="10 16" id="KW-0560">Oxidoreductase</keyword>
<comment type="subcellular location">
    <subcellularLocation>
        <location evidence="3">Endoplasmic reticulum membrane</location>
        <topology evidence="3">Peripheral membrane protein</topology>
    </subcellularLocation>
    <subcellularLocation>
        <location evidence="2">Microsome membrane</location>
        <topology evidence="2">Peripheral membrane protein</topology>
    </subcellularLocation>
</comment>
<dbReference type="GO" id="GO:0005506">
    <property type="term" value="F:iron ion binding"/>
    <property type="evidence" value="ECO:0007669"/>
    <property type="project" value="InterPro"/>
</dbReference>
<evidence type="ECO:0000256" key="2">
    <source>
        <dbReference type="ARBA" id="ARBA00004174"/>
    </source>
</evidence>
<accession>A0A7E5VB72</accession>